<evidence type="ECO:0000313" key="2">
    <source>
        <dbReference type="Proteomes" id="UP001317705"/>
    </source>
</evidence>
<dbReference type="RefSeq" id="WP_282002137.1">
    <property type="nucleotide sequence ID" value="NZ_AP027151.1"/>
</dbReference>
<protein>
    <recommendedName>
        <fullName evidence="3">AXH domain-containing protein</fullName>
    </recommendedName>
</protein>
<keyword evidence="2" id="KW-1185">Reference proteome</keyword>
<accession>A0ABM8EIA9</accession>
<organism evidence="1 2">
    <name type="scientific">Geotalea uraniireducens</name>
    <dbReference type="NCBI Taxonomy" id="351604"/>
    <lineage>
        <taxon>Bacteria</taxon>
        <taxon>Pseudomonadati</taxon>
        <taxon>Thermodesulfobacteriota</taxon>
        <taxon>Desulfuromonadia</taxon>
        <taxon>Geobacterales</taxon>
        <taxon>Geobacteraceae</taxon>
        <taxon>Geotalea</taxon>
    </lineage>
</organism>
<gene>
    <name evidence="1" type="ORF">GURASL_08910</name>
</gene>
<sequence>MKCPVCKNHEHVSIDLHADGFAEGIMECNSCGSIWSVNHGVTKIVKDTQENSFLNVVAESVEMDDYGFAA</sequence>
<name>A0ABM8EIA9_9BACT</name>
<dbReference type="Proteomes" id="UP001317705">
    <property type="component" value="Chromosome"/>
</dbReference>
<dbReference type="EMBL" id="AP027151">
    <property type="protein sequence ID" value="BDV41968.1"/>
    <property type="molecule type" value="Genomic_DNA"/>
</dbReference>
<reference evidence="1 2" key="1">
    <citation type="submission" date="2022-12" db="EMBL/GenBank/DDBJ databases">
        <title>Polyphasic characterization of Geotalea uranireducens NIT-SL11 newly isolated from a complex of sewage sludge and microbially reduced graphene oxide.</title>
        <authorList>
            <person name="Xie L."/>
            <person name="Yoshida N."/>
            <person name="Meng L."/>
        </authorList>
    </citation>
    <scope>NUCLEOTIDE SEQUENCE [LARGE SCALE GENOMIC DNA]</scope>
    <source>
        <strain evidence="1 2">NIT-SL11</strain>
    </source>
</reference>
<evidence type="ECO:0008006" key="3">
    <source>
        <dbReference type="Google" id="ProtNLM"/>
    </source>
</evidence>
<proteinExistence type="predicted"/>
<evidence type="ECO:0000313" key="1">
    <source>
        <dbReference type="EMBL" id="BDV41968.1"/>
    </source>
</evidence>